<dbReference type="EMBL" id="BPQG01000119">
    <property type="protein sequence ID" value="GJD47155.1"/>
    <property type="molecule type" value="Genomic_DNA"/>
</dbReference>
<evidence type="ECO:0000313" key="2">
    <source>
        <dbReference type="Proteomes" id="UP001055117"/>
    </source>
</evidence>
<organism evidence="1 2">
    <name type="scientific">Methylobacterium cerastii</name>
    <dbReference type="NCBI Taxonomy" id="932741"/>
    <lineage>
        <taxon>Bacteria</taxon>
        <taxon>Pseudomonadati</taxon>
        <taxon>Pseudomonadota</taxon>
        <taxon>Alphaproteobacteria</taxon>
        <taxon>Hyphomicrobiales</taxon>
        <taxon>Methylobacteriaceae</taxon>
        <taxon>Methylobacterium</taxon>
    </lineage>
</organism>
<name>A0ABQ4QQT1_9HYPH</name>
<keyword evidence="2" id="KW-1185">Reference proteome</keyword>
<evidence type="ECO:0000313" key="1">
    <source>
        <dbReference type="EMBL" id="GJD47155.1"/>
    </source>
</evidence>
<comment type="caution">
    <text evidence="1">The sequence shown here is derived from an EMBL/GenBank/DDBJ whole genome shotgun (WGS) entry which is preliminary data.</text>
</comment>
<accession>A0ABQ4QQT1</accession>
<sequence>MLALGFIKFSGGYEMIYNRTKWVISLNRRAYNISANVVVGFCNVDEHAMATNSLAFSIMVSLSAT</sequence>
<dbReference type="Proteomes" id="UP001055117">
    <property type="component" value="Unassembled WGS sequence"/>
</dbReference>
<proteinExistence type="predicted"/>
<protein>
    <submittedName>
        <fullName evidence="1">Uncharacterized protein</fullName>
    </submittedName>
</protein>
<gene>
    <name evidence="1" type="ORF">AFCDBAGC_5041</name>
</gene>
<reference evidence="1 2" key="1">
    <citation type="journal article" date="2021" name="Front. Microbiol.">
        <title>Comprehensive Comparative Genomics and Phenotyping of Methylobacterium Species.</title>
        <authorList>
            <person name="Alessa O."/>
            <person name="Ogura Y."/>
            <person name="Fujitani Y."/>
            <person name="Takami H."/>
            <person name="Hayashi T."/>
            <person name="Sahin N."/>
            <person name="Tani A."/>
        </authorList>
    </citation>
    <scope>NUCLEOTIDE SEQUENCE [LARGE SCALE GENOMIC DNA]</scope>
    <source>
        <strain evidence="1 2">DSM 23679</strain>
    </source>
</reference>